<evidence type="ECO:0000313" key="2">
    <source>
        <dbReference type="EMBL" id="HJC62944.1"/>
    </source>
</evidence>
<dbReference type="EMBL" id="DWVZ01000061">
    <property type="protein sequence ID" value="HJC62944.1"/>
    <property type="molecule type" value="Genomic_DNA"/>
</dbReference>
<dbReference type="AlphaFoldDB" id="A0A9D2PMI4"/>
<keyword evidence="1" id="KW-0812">Transmembrane</keyword>
<evidence type="ECO:0000313" key="3">
    <source>
        <dbReference type="Proteomes" id="UP000823886"/>
    </source>
</evidence>
<comment type="caution">
    <text evidence="2">The sequence shown here is derived from an EMBL/GenBank/DDBJ whole genome shotgun (WGS) entry which is preliminary data.</text>
</comment>
<keyword evidence="1" id="KW-1133">Transmembrane helix</keyword>
<protein>
    <recommendedName>
        <fullName evidence="4">TadE-like protein</fullName>
    </recommendedName>
</protein>
<proteinExistence type="predicted"/>
<dbReference type="Proteomes" id="UP000823886">
    <property type="component" value="Unassembled WGS sequence"/>
</dbReference>
<accession>A0A9D2PMI4</accession>
<organism evidence="2 3">
    <name type="scientific">Candidatus Blautia merdavium</name>
    <dbReference type="NCBI Taxonomy" id="2838494"/>
    <lineage>
        <taxon>Bacteria</taxon>
        <taxon>Bacillati</taxon>
        <taxon>Bacillota</taxon>
        <taxon>Clostridia</taxon>
        <taxon>Lachnospirales</taxon>
        <taxon>Lachnospiraceae</taxon>
        <taxon>Blautia</taxon>
    </lineage>
</organism>
<feature type="transmembrane region" description="Helical" evidence="1">
    <location>
        <begin position="12"/>
        <end position="36"/>
    </location>
</feature>
<name>A0A9D2PMI4_9FIRM</name>
<reference evidence="2" key="2">
    <citation type="submission" date="2021-04" db="EMBL/GenBank/DDBJ databases">
        <authorList>
            <person name="Gilroy R."/>
        </authorList>
    </citation>
    <scope>NUCLEOTIDE SEQUENCE</scope>
    <source>
        <strain evidence="2">ChiBcec2-3848</strain>
    </source>
</reference>
<sequence length="133" mass="14646">MGMDGKILKGSFTVEAALISGLWLFTIFAALLLILGEYQRIYDTGKAYETAVRGASQAVCASDSTEAAAEQEAGFWTARDKETIQVGFQNSIQIPFSDLEWNQEGRAERKIIKPVVFIETVNAARRLAGNLIR</sequence>
<evidence type="ECO:0008006" key="4">
    <source>
        <dbReference type="Google" id="ProtNLM"/>
    </source>
</evidence>
<gene>
    <name evidence="2" type="ORF">H9753_04925</name>
</gene>
<keyword evidence="1" id="KW-0472">Membrane</keyword>
<reference evidence="2" key="1">
    <citation type="journal article" date="2021" name="PeerJ">
        <title>Extensive microbial diversity within the chicken gut microbiome revealed by metagenomics and culture.</title>
        <authorList>
            <person name="Gilroy R."/>
            <person name="Ravi A."/>
            <person name="Getino M."/>
            <person name="Pursley I."/>
            <person name="Horton D.L."/>
            <person name="Alikhan N.F."/>
            <person name="Baker D."/>
            <person name="Gharbi K."/>
            <person name="Hall N."/>
            <person name="Watson M."/>
            <person name="Adriaenssens E.M."/>
            <person name="Foster-Nyarko E."/>
            <person name="Jarju S."/>
            <person name="Secka A."/>
            <person name="Antonio M."/>
            <person name="Oren A."/>
            <person name="Chaudhuri R.R."/>
            <person name="La Ragione R."/>
            <person name="Hildebrand F."/>
            <person name="Pallen M.J."/>
        </authorList>
    </citation>
    <scope>NUCLEOTIDE SEQUENCE</scope>
    <source>
        <strain evidence="2">ChiBcec2-3848</strain>
    </source>
</reference>
<evidence type="ECO:0000256" key="1">
    <source>
        <dbReference type="SAM" id="Phobius"/>
    </source>
</evidence>